<feature type="domain" description="C3H1-type" evidence="3">
    <location>
        <begin position="258"/>
        <end position="286"/>
    </location>
</feature>
<protein>
    <recommendedName>
        <fullName evidence="3">C3H1-type domain-containing protein</fullName>
    </recommendedName>
</protein>
<dbReference type="PROSITE" id="PS50103">
    <property type="entry name" value="ZF_C3H1"/>
    <property type="match status" value="1"/>
</dbReference>
<evidence type="ECO:0000313" key="4">
    <source>
        <dbReference type="EMBL" id="CAD9151642.1"/>
    </source>
</evidence>
<feature type="compositionally biased region" description="Pro residues" evidence="2">
    <location>
        <begin position="364"/>
        <end position="376"/>
    </location>
</feature>
<accession>A0A7S1W6Z6</accession>
<dbReference type="InterPro" id="IPR000571">
    <property type="entry name" value="Znf_CCCH"/>
</dbReference>
<keyword evidence="1" id="KW-0862">Zinc</keyword>
<feature type="region of interest" description="Disordered" evidence="2">
    <location>
        <begin position="1"/>
        <end position="41"/>
    </location>
</feature>
<evidence type="ECO:0000259" key="3">
    <source>
        <dbReference type="PROSITE" id="PS50103"/>
    </source>
</evidence>
<keyword evidence="1" id="KW-0863">Zinc-finger</keyword>
<gene>
    <name evidence="4" type="ORF">NDES1114_LOCUS33162</name>
</gene>
<feature type="zinc finger region" description="C3H1-type" evidence="1">
    <location>
        <begin position="258"/>
        <end position="286"/>
    </location>
</feature>
<feature type="compositionally biased region" description="Pro residues" evidence="2">
    <location>
        <begin position="22"/>
        <end position="41"/>
    </location>
</feature>
<evidence type="ECO:0000256" key="1">
    <source>
        <dbReference type="PROSITE-ProRule" id="PRU00723"/>
    </source>
</evidence>
<feature type="compositionally biased region" description="Polar residues" evidence="2">
    <location>
        <begin position="68"/>
        <end position="85"/>
    </location>
</feature>
<reference evidence="4" key="1">
    <citation type="submission" date="2021-01" db="EMBL/GenBank/DDBJ databases">
        <authorList>
            <person name="Corre E."/>
            <person name="Pelletier E."/>
            <person name="Niang G."/>
            <person name="Scheremetjew M."/>
            <person name="Finn R."/>
            <person name="Kale V."/>
            <person name="Holt S."/>
            <person name="Cochrane G."/>
            <person name="Meng A."/>
            <person name="Brown T."/>
            <person name="Cohen L."/>
        </authorList>
    </citation>
    <scope>NUCLEOTIDE SEQUENCE</scope>
    <source>
        <strain evidence="4">CCAP 1951/1</strain>
    </source>
</reference>
<feature type="compositionally biased region" description="Polar residues" evidence="2">
    <location>
        <begin position="1"/>
        <end position="14"/>
    </location>
</feature>
<organism evidence="4">
    <name type="scientific">Neobodo designis</name>
    <name type="common">Flagellated protozoan</name>
    <name type="synonym">Bodo designis</name>
    <dbReference type="NCBI Taxonomy" id="312471"/>
    <lineage>
        <taxon>Eukaryota</taxon>
        <taxon>Discoba</taxon>
        <taxon>Euglenozoa</taxon>
        <taxon>Kinetoplastea</taxon>
        <taxon>Metakinetoplastina</taxon>
        <taxon>Neobodonida</taxon>
        <taxon>Neobodo</taxon>
    </lineage>
</organism>
<sequence>MTNRSTGVPSATTQPATAPTVPGVPPPPAFVPFFAGPPPPGAHTHFFGGSAIAVCPAAHAPEPPTKPPSATLSPTNKHTASTPKSGKSPKDKPAPPAFTGTVTVRHPQRPDTLVVLPPGKVRYVPLSAVPRLQALAEAGAAGNGTPADERGAPMLCPHYASATAKALTRAMAHASGDLCPSGNACGCVHGDPRGASELSPHDAGAALSGAYARCDEARVGSETIELAWPDAPHDGTPGAVEHVPVTEVLVTRVLQCKRRPLRHCSHFTAHGYCERGARCCFAHALSAARRLSRVPEPPAPVGWMLGDAADGPARAAAVDEDVFPPAESCQSIHDSVPAPPKQPPQLQQPQPQPQHQPQHQLQPQPQPQPQCQPQPQPFVFAAAPPTAPGGHPGPQLYPMMPLVAMPPPPPQHQPQQVPLLFFA</sequence>
<name>A0A7S1W6Z6_NEODS</name>
<dbReference type="GO" id="GO:0008270">
    <property type="term" value="F:zinc ion binding"/>
    <property type="evidence" value="ECO:0007669"/>
    <property type="project" value="UniProtKB-KW"/>
</dbReference>
<dbReference type="AlphaFoldDB" id="A0A7S1W6Z6"/>
<feature type="region of interest" description="Disordered" evidence="2">
    <location>
        <begin position="58"/>
        <end position="113"/>
    </location>
</feature>
<keyword evidence="1" id="KW-0479">Metal-binding</keyword>
<evidence type="ECO:0000256" key="2">
    <source>
        <dbReference type="SAM" id="MobiDB-lite"/>
    </source>
</evidence>
<proteinExistence type="predicted"/>
<feature type="compositionally biased region" description="Low complexity" evidence="2">
    <location>
        <begin position="344"/>
        <end position="363"/>
    </location>
</feature>
<dbReference type="EMBL" id="HBGF01049592">
    <property type="protein sequence ID" value="CAD9151642.1"/>
    <property type="molecule type" value="Transcribed_RNA"/>
</dbReference>
<feature type="region of interest" description="Disordered" evidence="2">
    <location>
        <begin position="326"/>
        <end position="395"/>
    </location>
</feature>